<dbReference type="InterPro" id="IPR021109">
    <property type="entry name" value="Peptidase_aspartic_dom_sf"/>
</dbReference>
<evidence type="ECO:0000313" key="2">
    <source>
        <dbReference type="Proteomes" id="UP000607653"/>
    </source>
</evidence>
<keyword evidence="2" id="KW-1185">Reference proteome</keyword>
<evidence type="ECO:0000313" key="1">
    <source>
        <dbReference type="EMBL" id="DAD25369.1"/>
    </source>
</evidence>
<reference evidence="1 2" key="1">
    <citation type="journal article" date="2020" name="Mol. Biol. Evol.">
        <title>Distinct Expression and Methylation Patterns for Genes with Different Fates following a Single Whole-Genome Duplication in Flowering Plants.</title>
        <authorList>
            <person name="Shi T."/>
            <person name="Rahmani R.S."/>
            <person name="Gugger P.F."/>
            <person name="Wang M."/>
            <person name="Li H."/>
            <person name="Zhang Y."/>
            <person name="Li Z."/>
            <person name="Wang Q."/>
            <person name="Van de Peer Y."/>
            <person name="Marchal K."/>
            <person name="Chen J."/>
        </authorList>
    </citation>
    <scope>NUCLEOTIDE SEQUENCE [LARGE SCALE GENOMIC DNA]</scope>
    <source>
        <tissue evidence="1">Leaf</tissue>
    </source>
</reference>
<dbReference type="Gene3D" id="2.40.70.10">
    <property type="entry name" value="Acid Proteases"/>
    <property type="match status" value="1"/>
</dbReference>
<protein>
    <submittedName>
        <fullName evidence="1">Uncharacterized protein</fullName>
    </submittedName>
</protein>
<name>A0A822Y245_NELNU</name>
<sequence>MLVEDAHHNHPLYVTGCLNGYRARRMLIDAFSSVNVVPVHTLRAIGIEDTRDKSIVMEIFDFNANVSQTLGSWMLQVEVRPYNLKVEFWIMQATPCIMFCWASH</sequence>
<gene>
    <name evidence="1" type="ORF">HUJ06_026833</name>
</gene>
<dbReference type="Proteomes" id="UP000607653">
    <property type="component" value="Unassembled WGS sequence"/>
</dbReference>
<accession>A0A822Y245</accession>
<proteinExistence type="predicted"/>
<dbReference type="EMBL" id="DUZY01000001">
    <property type="protein sequence ID" value="DAD25369.1"/>
    <property type="molecule type" value="Genomic_DNA"/>
</dbReference>
<comment type="caution">
    <text evidence="1">The sequence shown here is derived from an EMBL/GenBank/DDBJ whole genome shotgun (WGS) entry which is preliminary data.</text>
</comment>
<organism evidence="1 2">
    <name type="scientific">Nelumbo nucifera</name>
    <name type="common">Sacred lotus</name>
    <dbReference type="NCBI Taxonomy" id="4432"/>
    <lineage>
        <taxon>Eukaryota</taxon>
        <taxon>Viridiplantae</taxon>
        <taxon>Streptophyta</taxon>
        <taxon>Embryophyta</taxon>
        <taxon>Tracheophyta</taxon>
        <taxon>Spermatophyta</taxon>
        <taxon>Magnoliopsida</taxon>
        <taxon>Proteales</taxon>
        <taxon>Nelumbonaceae</taxon>
        <taxon>Nelumbo</taxon>
    </lineage>
</organism>
<dbReference type="AlphaFoldDB" id="A0A822Y245"/>